<dbReference type="WBParaSite" id="SVE_1792000.1">
    <property type="protein sequence ID" value="SVE_1792000.1"/>
    <property type="gene ID" value="SVE_1792000"/>
</dbReference>
<organism evidence="2 3">
    <name type="scientific">Strongyloides venezuelensis</name>
    <name type="common">Threadworm</name>
    <dbReference type="NCBI Taxonomy" id="75913"/>
    <lineage>
        <taxon>Eukaryota</taxon>
        <taxon>Metazoa</taxon>
        <taxon>Ecdysozoa</taxon>
        <taxon>Nematoda</taxon>
        <taxon>Chromadorea</taxon>
        <taxon>Rhabditida</taxon>
        <taxon>Tylenchina</taxon>
        <taxon>Panagrolaimomorpha</taxon>
        <taxon>Strongyloidoidea</taxon>
        <taxon>Strongyloididae</taxon>
        <taxon>Strongyloides</taxon>
    </lineage>
</organism>
<feature type="coiled-coil region" evidence="1">
    <location>
        <begin position="72"/>
        <end position="141"/>
    </location>
</feature>
<protein>
    <submittedName>
        <fullName evidence="3">Mobilization protein</fullName>
    </submittedName>
</protein>
<proteinExistence type="predicted"/>
<dbReference type="AlphaFoldDB" id="A0A0K0FZP0"/>
<reference evidence="2" key="1">
    <citation type="submission" date="2014-07" db="EMBL/GenBank/DDBJ databases">
        <authorList>
            <person name="Martin A.A"/>
            <person name="De Silva N."/>
        </authorList>
    </citation>
    <scope>NUCLEOTIDE SEQUENCE</scope>
</reference>
<reference evidence="3" key="2">
    <citation type="submission" date="2015-08" db="UniProtKB">
        <authorList>
            <consortium name="WormBaseParasite"/>
        </authorList>
    </citation>
    <scope>IDENTIFICATION</scope>
</reference>
<dbReference type="Proteomes" id="UP000035680">
    <property type="component" value="Unassembled WGS sequence"/>
</dbReference>
<evidence type="ECO:0000313" key="2">
    <source>
        <dbReference type="Proteomes" id="UP000035680"/>
    </source>
</evidence>
<evidence type="ECO:0000313" key="3">
    <source>
        <dbReference type="WBParaSite" id="SVE_1792000.1"/>
    </source>
</evidence>
<name>A0A0K0FZP0_STRVS</name>
<evidence type="ECO:0000256" key="1">
    <source>
        <dbReference type="SAM" id="Coils"/>
    </source>
</evidence>
<sequence>MASNAKKEQNLKAQYIDGSMKLTLSRSKRVDAYNTLSEKQNFLYKELPGELADAVIDQITKEHELKMSMRFNKKLQEEQEHLSKGIETLQNEKRTFENNVEESNKRITSLAGTLGGINEGIKKLEEQNTKITEELRNKVQIAMNILQPQNPKIIM</sequence>
<keyword evidence="2" id="KW-1185">Reference proteome</keyword>
<accession>A0A0K0FZP0</accession>
<keyword evidence="1" id="KW-0175">Coiled coil</keyword>